<dbReference type="Pfam" id="PF00027">
    <property type="entry name" value="cNMP_binding"/>
    <property type="match status" value="1"/>
</dbReference>
<dbReference type="EMBL" id="GG662840">
    <property type="protein sequence ID" value="EAR88410.2"/>
    <property type="molecule type" value="Genomic_DNA"/>
</dbReference>
<evidence type="ECO:0000313" key="5">
    <source>
        <dbReference type="Proteomes" id="UP000009168"/>
    </source>
</evidence>
<dbReference type="Gene3D" id="1.10.287.630">
    <property type="entry name" value="Helix hairpin bin"/>
    <property type="match status" value="1"/>
</dbReference>
<keyword evidence="2" id="KW-1133">Transmembrane helix</keyword>
<dbReference type="InParanoid" id="Q22TM8"/>
<dbReference type="SUPFAM" id="SSF51206">
    <property type="entry name" value="cAMP-binding domain-like"/>
    <property type="match status" value="1"/>
</dbReference>
<feature type="region of interest" description="Disordered" evidence="1">
    <location>
        <begin position="533"/>
        <end position="554"/>
    </location>
</feature>
<gene>
    <name evidence="4" type="ORF">TTHERM_00165000</name>
</gene>
<feature type="compositionally biased region" description="Basic and acidic residues" evidence="1">
    <location>
        <begin position="537"/>
        <end position="554"/>
    </location>
</feature>
<dbReference type="Gene3D" id="1.10.287.70">
    <property type="match status" value="1"/>
</dbReference>
<evidence type="ECO:0000313" key="4">
    <source>
        <dbReference type="EMBL" id="EAR88410.2"/>
    </source>
</evidence>
<evidence type="ECO:0000256" key="1">
    <source>
        <dbReference type="SAM" id="MobiDB-lite"/>
    </source>
</evidence>
<dbReference type="Proteomes" id="UP000009168">
    <property type="component" value="Unassembled WGS sequence"/>
</dbReference>
<feature type="compositionally biased region" description="Low complexity" evidence="1">
    <location>
        <begin position="471"/>
        <end position="485"/>
    </location>
</feature>
<dbReference type="InterPro" id="IPR018490">
    <property type="entry name" value="cNMP-bd_dom_sf"/>
</dbReference>
<dbReference type="GO" id="GO:0005249">
    <property type="term" value="F:voltage-gated potassium channel activity"/>
    <property type="evidence" value="ECO:0007669"/>
    <property type="project" value="TreeGrafter"/>
</dbReference>
<sequence length="740" mass="86614">MATVGYGDISPQNTLEVLFTTITIFVTCVVYAFSLNTIGGIIENIEKKDKKYKENLQIIHGLMREEEISRELKIEVSNYIEYLYKKSNETRKKQEKLIIEKLSMKLKNDLILEIQGKYLSNIPLFKQLKEKDKIAKIMQEQLYSPAETIFTQGDLDDCSLYYIVKGSVSIIFEPDQNSNREAKQIQLKEKKEYFGEISFITGSPRKFTAKAADFCKIYKINREQFLSVIKELDQDFENFQMMKEAITLNNNFQFCSIYCSTCKSGKHYSIDCPSTHLTFTTRFIISRYNVSSPQERAPYHRKKPKIDYTQQLSQLQSKAFEISNRESLFEMIDDIENGDNCNEQLEDETNLQQDCLSEYDRGKQYIDENPSFNFILDQNENINGQINKAQHNLEDPQGKTTFQMNMKSRHSLYTGKQQSQKLSNQLSKNQTSQIISSQDPKSQSQDSISSHSSDEDSDSDSLPDKQKTSQKEYSQQKKQSYISNQQDEKQIKTEITNEPLQLKKNSIIYQNRDSINLNLLKYQLITDISYQPQQYDPRQDKNSQREKSNTFQDHKIIISQIDQLGRRKVSQIEHFINQPQNHLQSQSEQQTAKKNSFQASTDNLKQIQQVSPKNSLKIHQQKIPRTSLKSLGRQISTNTNQGSIKQGSRILLRQNTIQDFQKLEKKVNEPTESIDQINYLMLQIFDKAKIFKYYLPHFNYPQVVQKWVLQQQKKQKKQFISMKTTFKNKRSQFKKLQTQM</sequence>
<feature type="domain" description="Cyclic nucleotide-binding" evidence="3">
    <location>
        <begin position="130"/>
        <end position="229"/>
    </location>
</feature>
<dbReference type="AlphaFoldDB" id="Q22TM8"/>
<dbReference type="HOGENOM" id="CLU_009145_0_0_1"/>
<feature type="compositionally biased region" description="Low complexity" evidence="1">
    <location>
        <begin position="416"/>
        <end position="451"/>
    </location>
</feature>
<keyword evidence="5" id="KW-1185">Reference proteome</keyword>
<dbReference type="GO" id="GO:0003254">
    <property type="term" value="P:regulation of membrane depolarization"/>
    <property type="evidence" value="ECO:0007669"/>
    <property type="project" value="TreeGrafter"/>
</dbReference>
<dbReference type="CDD" id="cd00038">
    <property type="entry name" value="CAP_ED"/>
    <property type="match status" value="1"/>
</dbReference>
<dbReference type="GO" id="GO:0098855">
    <property type="term" value="C:HCN channel complex"/>
    <property type="evidence" value="ECO:0007669"/>
    <property type="project" value="TreeGrafter"/>
</dbReference>
<dbReference type="InterPro" id="IPR014710">
    <property type="entry name" value="RmlC-like_jellyroll"/>
</dbReference>
<dbReference type="Gene3D" id="2.60.120.10">
    <property type="entry name" value="Jelly Rolls"/>
    <property type="match status" value="1"/>
</dbReference>
<dbReference type="InterPro" id="IPR000595">
    <property type="entry name" value="cNMP-bd_dom"/>
</dbReference>
<keyword evidence="2" id="KW-0472">Membrane</keyword>
<accession>Q22TM8</accession>
<dbReference type="RefSeq" id="XP_001008655.2">
    <property type="nucleotide sequence ID" value="XM_001008655.2"/>
</dbReference>
<dbReference type="eggNOG" id="KOG0498">
    <property type="taxonomic scope" value="Eukaryota"/>
</dbReference>
<evidence type="ECO:0000256" key="2">
    <source>
        <dbReference type="SAM" id="Phobius"/>
    </source>
</evidence>
<dbReference type="SMART" id="SM00100">
    <property type="entry name" value="cNMP"/>
    <property type="match status" value="1"/>
</dbReference>
<protein>
    <submittedName>
        <fullName evidence="4">Cation channel family protein</fullName>
    </submittedName>
</protein>
<name>Q22TM8_TETTS</name>
<feature type="transmembrane region" description="Helical" evidence="2">
    <location>
        <begin position="17"/>
        <end position="42"/>
    </location>
</feature>
<dbReference type="InterPro" id="IPR013099">
    <property type="entry name" value="K_chnl_dom"/>
</dbReference>
<dbReference type="PANTHER" id="PTHR45689:SF5">
    <property type="entry name" value="I[[H]] CHANNEL, ISOFORM E"/>
    <property type="match status" value="1"/>
</dbReference>
<organism evidence="4 5">
    <name type="scientific">Tetrahymena thermophila (strain SB210)</name>
    <dbReference type="NCBI Taxonomy" id="312017"/>
    <lineage>
        <taxon>Eukaryota</taxon>
        <taxon>Sar</taxon>
        <taxon>Alveolata</taxon>
        <taxon>Ciliophora</taxon>
        <taxon>Intramacronucleata</taxon>
        <taxon>Oligohymenophorea</taxon>
        <taxon>Hymenostomatida</taxon>
        <taxon>Tetrahymenina</taxon>
        <taxon>Tetrahymenidae</taxon>
        <taxon>Tetrahymena</taxon>
    </lineage>
</organism>
<dbReference type="InterPro" id="IPR051413">
    <property type="entry name" value="K/Na_HCN_channel"/>
</dbReference>
<feature type="region of interest" description="Disordered" evidence="1">
    <location>
        <begin position="412"/>
        <end position="489"/>
    </location>
</feature>
<dbReference type="SUPFAM" id="SSF81324">
    <property type="entry name" value="Voltage-gated potassium channels"/>
    <property type="match status" value="1"/>
</dbReference>
<dbReference type="Pfam" id="PF07885">
    <property type="entry name" value="Ion_trans_2"/>
    <property type="match status" value="1"/>
</dbReference>
<evidence type="ECO:0000259" key="3">
    <source>
        <dbReference type="PROSITE" id="PS50042"/>
    </source>
</evidence>
<dbReference type="PANTHER" id="PTHR45689">
    <property type="entry name" value="I[[H]] CHANNEL, ISOFORM E"/>
    <property type="match status" value="1"/>
</dbReference>
<dbReference type="GO" id="GO:0035725">
    <property type="term" value="P:sodium ion transmembrane transport"/>
    <property type="evidence" value="ECO:0007669"/>
    <property type="project" value="TreeGrafter"/>
</dbReference>
<dbReference type="GeneID" id="7836382"/>
<keyword evidence="2" id="KW-0812">Transmembrane</keyword>
<dbReference type="KEGG" id="tet:TTHERM_00165000"/>
<dbReference type="OrthoDB" id="2021138at2759"/>
<feature type="region of interest" description="Disordered" evidence="1">
    <location>
        <begin position="580"/>
        <end position="600"/>
    </location>
</feature>
<reference evidence="5" key="1">
    <citation type="journal article" date="2006" name="PLoS Biol.">
        <title>Macronuclear genome sequence of the ciliate Tetrahymena thermophila, a model eukaryote.</title>
        <authorList>
            <person name="Eisen J.A."/>
            <person name="Coyne R.S."/>
            <person name="Wu M."/>
            <person name="Wu D."/>
            <person name="Thiagarajan M."/>
            <person name="Wortman J.R."/>
            <person name="Badger J.H."/>
            <person name="Ren Q."/>
            <person name="Amedeo P."/>
            <person name="Jones K.M."/>
            <person name="Tallon L.J."/>
            <person name="Delcher A.L."/>
            <person name="Salzberg S.L."/>
            <person name="Silva J.C."/>
            <person name="Haas B.J."/>
            <person name="Majoros W.H."/>
            <person name="Farzad M."/>
            <person name="Carlton J.M."/>
            <person name="Smith R.K. Jr."/>
            <person name="Garg J."/>
            <person name="Pearlman R.E."/>
            <person name="Karrer K.M."/>
            <person name="Sun L."/>
            <person name="Manning G."/>
            <person name="Elde N.C."/>
            <person name="Turkewitz A.P."/>
            <person name="Asai D.J."/>
            <person name="Wilkes D.E."/>
            <person name="Wang Y."/>
            <person name="Cai H."/>
            <person name="Collins K."/>
            <person name="Stewart B.A."/>
            <person name="Lee S.R."/>
            <person name="Wilamowska K."/>
            <person name="Weinberg Z."/>
            <person name="Ruzzo W.L."/>
            <person name="Wloga D."/>
            <person name="Gaertig J."/>
            <person name="Frankel J."/>
            <person name="Tsao C.-C."/>
            <person name="Gorovsky M.A."/>
            <person name="Keeling P.J."/>
            <person name="Waller R.F."/>
            <person name="Patron N.J."/>
            <person name="Cherry J.M."/>
            <person name="Stover N.A."/>
            <person name="Krieger C.J."/>
            <person name="del Toro C."/>
            <person name="Ryder H.F."/>
            <person name="Williamson S.C."/>
            <person name="Barbeau R.A."/>
            <person name="Hamilton E.P."/>
            <person name="Orias E."/>
        </authorList>
    </citation>
    <scope>NUCLEOTIDE SEQUENCE [LARGE SCALE GENOMIC DNA]</scope>
    <source>
        <strain evidence="5">SB210</strain>
    </source>
</reference>
<proteinExistence type="predicted"/>
<dbReference type="PROSITE" id="PS50042">
    <property type="entry name" value="CNMP_BINDING_3"/>
    <property type="match status" value="1"/>
</dbReference>